<sequence length="102" mass="11672">MPLQSLNQVSQSCVTTLLSVDARSPTHDVQLPRLSYRDAKKTATYCAMFMICQLIDCMSYYSTHSQPIISRILYVMPLPYFSRSNGLLYFIYNHTLASHSIL</sequence>
<dbReference type="HOGENOM" id="CLU_2278503_0_0_1"/>
<name>A0A0C3B7Q9_PILCF</name>
<protein>
    <submittedName>
        <fullName evidence="1">Uncharacterized protein</fullName>
    </submittedName>
</protein>
<dbReference type="AlphaFoldDB" id="A0A0C3B7Q9"/>
<reference evidence="2" key="2">
    <citation type="submission" date="2015-01" db="EMBL/GenBank/DDBJ databases">
        <title>Evolutionary Origins and Diversification of the Mycorrhizal Mutualists.</title>
        <authorList>
            <consortium name="DOE Joint Genome Institute"/>
            <consortium name="Mycorrhizal Genomics Consortium"/>
            <person name="Kohler A."/>
            <person name="Kuo A."/>
            <person name="Nagy L.G."/>
            <person name="Floudas D."/>
            <person name="Copeland A."/>
            <person name="Barry K.W."/>
            <person name="Cichocki N."/>
            <person name="Veneault-Fourrey C."/>
            <person name="LaButti K."/>
            <person name="Lindquist E.A."/>
            <person name="Lipzen A."/>
            <person name="Lundell T."/>
            <person name="Morin E."/>
            <person name="Murat C."/>
            <person name="Riley R."/>
            <person name="Ohm R."/>
            <person name="Sun H."/>
            <person name="Tunlid A."/>
            <person name="Henrissat B."/>
            <person name="Grigoriev I.V."/>
            <person name="Hibbett D.S."/>
            <person name="Martin F."/>
        </authorList>
    </citation>
    <scope>NUCLEOTIDE SEQUENCE [LARGE SCALE GENOMIC DNA]</scope>
    <source>
        <strain evidence="2">F 1598</strain>
    </source>
</reference>
<gene>
    <name evidence="1" type="ORF">PILCRDRAFT_476276</name>
</gene>
<reference evidence="1 2" key="1">
    <citation type="submission" date="2014-04" db="EMBL/GenBank/DDBJ databases">
        <authorList>
            <consortium name="DOE Joint Genome Institute"/>
            <person name="Kuo A."/>
            <person name="Tarkka M."/>
            <person name="Buscot F."/>
            <person name="Kohler A."/>
            <person name="Nagy L.G."/>
            <person name="Floudas D."/>
            <person name="Copeland A."/>
            <person name="Barry K.W."/>
            <person name="Cichocki N."/>
            <person name="Veneault-Fourrey C."/>
            <person name="LaButti K."/>
            <person name="Lindquist E.A."/>
            <person name="Lipzen A."/>
            <person name="Lundell T."/>
            <person name="Morin E."/>
            <person name="Murat C."/>
            <person name="Sun H."/>
            <person name="Tunlid A."/>
            <person name="Henrissat B."/>
            <person name="Grigoriev I.V."/>
            <person name="Hibbett D.S."/>
            <person name="Martin F."/>
            <person name="Nordberg H.P."/>
            <person name="Cantor M.N."/>
            <person name="Hua S.X."/>
        </authorList>
    </citation>
    <scope>NUCLEOTIDE SEQUENCE [LARGE SCALE GENOMIC DNA]</scope>
    <source>
        <strain evidence="1 2">F 1598</strain>
    </source>
</reference>
<dbReference type="InParanoid" id="A0A0C3B7Q9"/>
<organism evidence="1 2">
    <name type="scientific">Piloderma croceum (strain F 1598)</name>
    <dbReference type="NCBI Taxonomy" id="765440"/>
    <lineage>
        <taxon>Eukaryota</taxon>
        <taxon>Fungi</taxon>
        <taxon>Dikarya</taxon>
        <taxon>Basidiomycota</taxon>
        <taxon>Agaricomycotina</taxon>
        <taxon>Agaricomycetes</taxon>
        <taxon>Agaricomycetidae</taxon>
        <taxon>Atheliales</taxon>
        <taxon>Atheliaceae</taxon>
        <taxon>Piloderma</taxon>
    </lineage>
</organism>
<dbReference type="Proteomes" id="UP000054166">
    <property type="component" value="Unassembled WGS sequence"/>
</dbReference>
<accession>A0A0C3B7Q9</accession>
<evidence type="ECO:0000313" key="2">
    <source>
        <dbReference type="Proteomes" id="UP000054166"/>
    </source>
</evidence>
<evidence type="ECO:0000313" key="1">
    <source>
        <dbReference type="EMBL" id="KIM82328.1"/>
    </source>
</evidence>
<proteinExistence type="predicted"/>
<dbReference type="EMBL" id="KN832995">
    <property type="protein sequence ID" value="KIM82328.1"/>
    <property type="molecule type" value="Genomic_DNA"/>
</dbReference>
<keyword evidence="2" id="KW-1185">Reference proteome</keyword>